<organism evidence="2 3">
    <name type="scientific">Colletotrichum tabaci</name>
    <dbReference type="NCBI Taxonomy" id="1209068"/>
    <lineage>
        <taxon>Eukaryota</taxon>
        <taxon>Fungi</taxon>
        <taxon>Dikarya</taxon>
        <taxon>Ascomycota</taxon>
        <taxon>Pezizomycotina</taxon>
        <taxon>Sordariomycetes</taxon>
        <taxon>Hypocreomycetidae</taxon>
        <taxon>Glomerellales</taxon>
        <taxon>Glomerellaceae</taxon>
        <taxon>Colletotrichum</taxon>
        <taxon>Colletotrichum destructivum species complex</taxon>
    </lineage>
</organism>
<comment type="caution">
    <text evidence="2">The sequence shown here is derived from an EMBL/GenBank/DDBJ whole genome shotgun (WGS) entry which is preliminary data.</text>
</comment>
<feature type="chain" id="PRO_5043776696" evidence="1">
    <location>
        <begin position="20"/>
        <end position="182"/>
    </location>
</feature>
<dbReference type="EMBL" id="JASAOK010000018">
    <property type="protein sequence ID" value="KAK6222519.1"/>
    <property type="molecule type" value="Genomic_DNA"/>
</dbReference>
<protein>
    <submittedName>
        <fullName evidence="2">Uncharacterized protein</fullName>
    </submittedName>
</protein>
<dbReference type="AlphaFoldDB" id="A0AAV9TN33"/>
<reference evidence="2 3" key="1">
    <citation type="submission" date="2023-04" db="EMBL/GenBank/DDBJ databases">
        <title>Colletotrichum tabacum stain YC1 causing leaf anthracnose on Nicotiana tabacum(L.) cv.</title>
        <authorList>
            <person name="Ji Z."/>
            <person name="Wang M."/>
            <person name="Zhang J."/>
            <person name="Wang N."/>
            <person name="Zhou Z."/>
        </authorList>
    </citation>
    <scope>NUCLEOTIDE SEQUENCE [LARGE SCALE GENOMIC DNA]</scope>
    <source>
        <strain evidence="2 3">YC1</strain>
    </source>
</reference>
<sequence length="182" mass="20889">MRSLLLFFVFTLSLLCVYAGLLEDHGYTVEEYANGVYYVKSRHYAGGNAPMNKVKINMATKVMTVYLAYNGLEKSHDDKLRLSQVLGALCAKEDLDPDDLEWVVIDDVENLETKDAMKKYRQKHGLRFKDEIRVDPSKEEDWAIFSSTPFYKAVYYMLPKKGVDRIIVKNSGGNQDMYFSVA</sequence>
<keyword evidence="3" id="KW-1185">Reference proteome</keyword>
<accession>A0AAV9TN33</accession>
<evidence type="ECO:0000256" key="1">
    <source>
        <dbReference type="SAM" id="SignalP"/>
    </source>
</evidence>
<keyword evidence="1" id="KW-0732">Signal</keyword>
<feature type="signal peptide" evidence="1">
    <location>
        <begin position="1"/>
        <end position="19"/>
    </location>
</feature>
<gene>
    <name evidence="2" type="ORF">QIS74_04221</name>
</gene>
<evidence type="ECO:0000313" key="2">
    <source>
        <dbReference type="EMBL" id="KAK6222519.1"/>
    </source>
</evidence>
<proteinExistence type="predicted"/>
<evidence type="ECO:0000313" key="3">
    <source>
        <dbReference type="Proteomes" id="UP001327957"/>
    </source>
</evidence>
<dbReference type="Proteomes" id="UP001327957">
    <property type="component" value="Unassembled WGS sequence"/>
</dbReference>
<name>A0AAV9TN33_9PEZI</name>